<reference evidence="4" key="1">
    <citation type="submission" date="2014-09" db="EMBL/GenBank/DDBJ databases">
        <authorList>
            <person name="Hjerde E."/>
        </authorList>
    </citation>
    <scope>NUCLEOTIDE SEQUENCE [LARGE SCALE GENOMIC DNA]</scope>
    <source>
        <strain evidence="4">06/09/139</strain>
    </source>
</reference>
<dbReference type="PANTHER" id="PTHR35812">
    <property type="entry name" value="LIPOPROTEIN"/>
    <property type="match status" value="1"/>
</dbReference>
<proteinExistence type="predicted"/>
<feature type="chain" id="PRO_5001857156" evidence="1">
    <location>
        <begin position="20"/>
        <end position="185"/>
    </location>
</feature>
<keyword evidence="4" id="KW-1185">Reference proteome</keyword>
<dbReference type="KEGG" id="awd:AWOD_II_0338"/>
<evidence type="ECO:0000313" key="4">
    <source>
        <dbReference type="Proteomes" id="UP000032427"/>
    </source>
</evidence>
<evidence type="ECO:0000313" key="3">
    <source>
        <dbReference type="EMBL" id="CED56986.1"/>
    </source>
</evidence>
<evidence type="ECO:0000259" key="2">
    <source>
        <dbReference type="Pfam" id="PF07603"/>
    </source>
</evidence>
<dbReference type="HOGENOM" id="CLU_101405_0_0_6"/>
<dbReference type="STRING" id="80852.AWOD_II_0338"/>
<dbReference type="Proteomes" id="UP000032427">
    <property type="component" value="Chromosome 2"/>
</dbReference>
<feature type="signal peptide" evidence="1">
    <location>
        <begin position="1"/>
        <end position="19"/>
    </location>
</feature>
<dbReference type="PANTHER" id="PTHR35812:SF1">
    <property type="entry name" value="LIPOPROTEIN"/>
    <property type="match status" value="1"/>
</dbReference>
<dbReference type="OrthoDB" id="9793251at2"/>
<dbReference type="EMBL" id="LN554847">
    <property type="protein sequence ID" value="CED56986.1"/>
    <property type="molecule type" value="Genomic_DNA"/>
</dbReference>
<keyword evidence="1" id="KW-0732">Signal</keyword>
<dbReference type="GeneID" id="28542585"/>
<dbReference type="PATRIC" id="fig|80852.17.peg.3096"/>
<name>A0A090I6A3_9GAMM</name>
<accession>A0A090I6A3</accession>
<protein>
    <submittedName>
        <fullName evidence="3">Putative exported protein</fullName>
    </submittedName>
</protein>
<sequence>MKNFIIITFIALFSSLALAQECSIDLSRSAPNARYTPEQNGTVKDHLTGLTWMRCPVGKEWNSSDQICEGTTDTYFWQSALTMVEAINDVNGNHKLHQFAGITKWRMPNIKELISLKEIACHSPAVNTTVFDNAFNYEVGDLASYIWSNTPVSNGEEVYSFETVNAEIISYNPAQHKLSVLLVAE</sequence>
<dbReference type="AlphaFoldDB" id="A0A090I6A3"/>
<dbReference type="InterPro" id="IPR011460">
    <property type="entry name" value="Lcl_C"/>
</dbReference>
<gene>
    <name evidence="3" type="ORF">AWOD_II_0338</name>
</gene>
<feature type="domain" description="Lcl C-terminal" evidence="2">
    <location>
        <begin position="41"/>
        <end position="183"/>
    </location>
</feature>
<evidence type="ECO:0000256" key="1">
    <source>
        <dbReference type="SAM" id="SignalP"/>
    </source>
</evidence>
<dbReference type="Pfam" id="PF07603">
    <property type="entry name" value="Lcl_C"/>
    <property type="match status" value="1"/>
</dbReference>
<organism evidence="3 4">
    <name type="scientific">Aliivibrio wodanis</name>
    <dbReference type="NCBI Taxonomy" id="80852"/>
    <lineage>
        <taxon>Bacteria</taxon>
        <taxon>Pseudomonadati</taxon>
        <taxon>Pseudomonadota</taxon>
        <taxon>Gammaproteobacteria</taxon>
        <taxon>Vibrionales</taxon>
        <taxon>Vibrionaceae</taxon>
        <taxon>Aliivibrio</taxon>
    </lineage>
</organism>